<dbReference type="EMBL" id="HM114315">
    <property type="protein sequence ID" value="ADJ19438.1"/>
    <property type="molecule type" value="Genomic_DNA"/>
</dbReference>
<dbReference type="KEGG" id="vg:10323110"/>
<dbReference type="GeneID" id="10323110"/>
<keyword evidence="1" id="KW-0030">Aminoacyl-tRNA synthetase</keyword>
<evidence type="ECO:0000313" key="1">
    <source>
        <dbReference type="EMBL" id="ADJ19438.1"/>
    </source>
</evidence>
<evidence type="ECO:0000313" key="2">
    <source>
        <dbReference type="Proteomes" id="UP000000330"/>
    </source>
</evidence>
<reference evidence="1 2" key="1">
    <citation type="journal article" date="2010" name="Virol. J.">
        <title>Genomes of the T4-related bacteriophages as windows on microbial genome evolution.</title>
        <authorList>
            <person name="Petrov V.M."/>
            <person name="Ratnayaka S."/>
            <person name="Nolan J.M."/>
            <person name="Miller E.S."/>
            <person name="Karam J.D."/>
        </authorList>
    </citation>
    <scope>NUCLEOTIDE SEQUENCE [LARGE SCALE GENOMIC DNA]</scope>
    <source>
        <strain evidence="1">Acj133</strain>
    </source>
</reference>
<name>D9I657_9CAUD</name>
<dbReference type="RefSeq" id="YP_004300704.1">
    <property type="nucleotide sequence ID" value="NC_015250.1"/>
</dbReference>
<accession>D9I657</accession>
<dbReference type="GO" id="GO:0004812">
    <property type="term" value="F:aminoacyl-tRNA ligase activity"/>
    <property type="evidence" value="ECO:0007669"/>
    <property type="project" value="UniProtKB-KW"/>
</dbReference>
<sequence>MKKIALALALVLTPFMAADAKLSANEVQKEAGWFCSTNRECIDVISLELESMYFQGLNERDPVTIGTLVNRKHRELSGYCEYAPEKKMCEAYKSKLMLQYITGLLDR</sequence>
<gene>
    <name evidence="1" type="primary">vs</name>
    <name evidence="1" type="ORF">Acj133p123</name>
</gene>
<dbReference type="Proteomes" id="UP000000330">
    <property type="component" value="Segment"/>
</dbReference>
<protein>
    <submittedName>
        <fullName evidence="1">Vs valyl-tRNA synthetase modifier</fullName>
    </submittedName>
</protein>
<proteinExistence type="predicted"/>
<organism evidence="1 2">
    <name type="scientific">Acinetobacter phage 133</name>
    <dbReference type="NCBI Taxonomy" id="2919552"/>
    <lineage>
        <taxon>Viruses</taxon>
        <taxon>Duplodnaviria</taxon>
        <taxon>Heunggongvirae</taxon>
        <taxon>Uroviricota</taxon>
        <taxon>Caudoviricetes</taxon>
        <taxon>Pantevenvirales</taxon>
        <taxon>Straboviridae</taxon>
        <taxon>Tevenvirinae</taxon>
        <taxon>Centumtrigintavirus</taxon>
        <taxon>Centumtrigintavirus cv133</taxon>
        <taxon>Acinetobacter virus 133</taxon>
    </lineage>
</organism>
<keyword evidence="1" id="KW-0436">Ligase</keyword>
<keyword evidence="2" id="KW-1185">Reference proteome</keyword>